<dbReference type="Pfam" id="PF15510">
    <property type="entry name" value="CENP-W"/>
    <property type="match status" value="1"/>
</dbReference>
<accession>A0A8T2JLR5</accession>
<evidence type="ECO:0000256" key="2">
    <source>
        <dbReference type="ARBA" id="ARBA00004629"/>
    </source>
</evidence>
<organism evidence="8 9">
    <name type="scientific">Hymenochirus boettgeri</name>
    <name type="common">Congo dwarf clawed frog</name>
    <dbReference type="NCBI Taxonomy" id="247094"/>
    <lineage>
        <taxon>Eukaryota</taxon>
        <taxon>Metazoa</taxon>
        <taxon>Chordata</taxon>
        <taxon>Craniata</taxon>
        <taxon>Vertebrata</taxon>
        <taxon>Euteleostomi</taxon>
        <taxon>Amphibia</taxon>
        <taxon>Batrachia</taxon>
        <taxon>Anura</taxon>
        <taxon>Pipoidea</taxon>
        <taxon>Pipidae</taxon>
        <taxon>Pipinae</taxon>
        <taxon>Hymenochirus</taxon>
    </lineage>
</organism>
<dbReference type="AlphaFoldDB" id="A0A8T2JLR5"/>
<dbReference type="SUPFAM" id="SSF47113">
    <property type="entry name" value="Histone-fold"/>
    <property type="match status" value="1"/>
</dbReference>
<dbReference type="InterPro" id="IPR052484">
    <property type="entry name" value="CENP-W/WIP1"/>
</dbReference>
<dbReference type="PANTHER" id="PTHR34832:SF1">
    <property type="entry name" value="CENTROMERE PROTEIN W"/>
    <property type="match status" value="1"/>
</dbReference>
<evidence type="ECO:0000256" key="1">
    <source>
        <dbReference type="ARBA" id="ARBA00004123"/>
    </source>
</evidence>
<dbReference type="InterPro" id="IPR028847">
    <property type="entry name" value="CENP-W"/>
</dbReference>
<comment type="subcellular location">
    <subcellularLocation>
        <location evidence="2">Chromosome</location>
        <location evidence="2">Centromere</location>
        <location evidence="2">Kinetochore</location>
    </subcellularLocation>
    <subcellularLocation>
        <location evidence="1">Nucleus</location>
    </subcellularLocation>
</comment>
<dbReference type="Proteomes" id="UP000812440">
    <property type="component" value="Chromosome 5"/>
</dbReference>
<comment type="caution">
    <text evidence="8">The sequence shown here is derived from an EMBL/GenBank/DDBJ whole genome shotgun (WGS) entry which is preliminary data.</text>
</comment>
<dbReference type="GO" id="GO:0000278">
    <property type="term" value="P:mitotic cell cycle"/>
    <property type="evidence" value="ECO:0007669"/>
    <property type="project" value="InterPro"/>
</dbReference>
<keyword evidence="9" id="KW-1185">Reference proteome</keyword>
<keyword evidence="3" id="KW-0158">Chromosome</keyword>
<dbReference type="CDD" id="cd13732">
    <property type="entry name" value="HFD_CENP-W"/>
    <property type="match status" value="1"/>
</dbReference>
<evidence type="ECO:0000256" key="6">
    <source>
        <dbReference type="ARBA" id="ARBA00023328"/>
    </source>
</evidence>
<evidence type="ECO:0000256" key="5">
    <source>
        <dbReference type="ARBA" id="ARBA00023242"/>
    </source>
</evidence>
<dbReference type="Gene3D" id="1.10.20.10">
    <property type="entry name" value="Histone, subunit A"/>
    <property type="match status" value="1"/>
</dbReference>
<evidence type="ECO:0000256" key="4">
    <source>
        <dbReference type="ARBA" id="ARBA00022838"/>
    </source>
</evidence>
<dbReference type="GO" id="GO:0003677">
    <property type="term" value="F:DNA binding"/>
    <property type="evidence" value="ECO:0007669"/>
    <property type="project" value="InterPro"/>
</dbReference>
<dbReference type="GO" id="GO:0007059">
    <property type="term" value="P:chromosome segregation"/>
    <property type="evidence" value="ECO:0007669"/>
    <property type="project" value="TreeGrafter"/>
</dbReference>
<dbReference type="InterPro" id="IPR009072">
    <property type="entry name" value="Histone-fold"/>
</dbReference>
<proteinExistence type="inferred from homology"/>
<keyword evidence="4" id="KW-0995">Kinetochore</keyword>
<evidence type="ECO:0000313" key="9">
    <source>
        <dbReference type="Proteomes" id="UP000812440"/>
    </source>
</evidence>
<evidence type="ECO:0000256" key="3">
    <source>
        <dbReference type="ARBA" id="ARBA00022454"/>
    </source>
</evidence>
<dbReference type="GO" id="GO:0051382">
    <property type="term" value="P:kinetochore assembly"/>
    <property type="evidence" value="ECO:0007669"/>
    <property type="project" value="InterPro"/>
</dbReference>
<reference evidence="8" key="1">
    <citation type="thesis" date="2020" institute="ProQuest LLC" country="789 East Eisenhower Parkway, Ann Arbor, MI, USA">
        <title>Comparative Genomics and Chromosome Evolution.</title>
        <authorList>
            <person name="Mudd A.B."/>
        </authorList>
    </citation>
    <scope>NUCLEOTIDE SEQUENCE</scope>
    <source>
        <strain evidence="8">Female2</strain>
        <tissue evidence="8">Blood</tissue>
    </source>
</reference>
<evidence type="ECO:0008006" key="10">
    <source>
        <dbReference type="Google" id="ProtNLM"/>
    </source>
</evidence>
<comment type="similarity">
    <text evidence="7">Belongs to the CENP-W/WIP1 family.</text>
</comment>
<name>A0A8T2JLR5_9PIPI</name>
<dbReference type="GO" id="GO:0000776">
    <property type="term" value="C:kinetochore"/>
    <property type="evidence" value="ECO:0007669"/>
    <property type="project" value="UniProtKB-KW"/>
</dbReference>
<keyword evidence="5" id="KW-0539">Nucleus</keyword>
<protein>
    <recommendedName>
        <fullName evidence="10">Centromere protein W</fullName>
    </recommendedName>
</protein>
<dbReference type="PANTHER" id="PTHR34832">
    <property type="entry name" value="CENTROMERE PROTEIN W"/>
    <property type="match status" value="1"/>
</dbReference>
<dbReference type="GO" id="GO:0046982">
    <property type="term" value="F:protein heterodimerization activity"/>
    <property type="evidence" value="ECO:0007669"/>
    <property type="project" value="InterPro"/>
</dbReference>
<evidence type="ECO:0000313" key="8">
    <source>
        <dbReference type="EMBL" id="KAG8444260.1"/>
    </source>
</evidence>
<dbReference type="GO" id="GO:0005654">
    <property type="term" value="C:nucleoplasm"/>
    <property type="evidence" value="ECO:0007669"/>
    <property type="project" value="TreeGrafter"/>
</dbReference>
<evidence type="ECO:0000256" key="7">
    <source>
        <dbReference type="ARBA" id="ARBA00038432"/>
    </source>
</evidence>
<keyword evidence="6" id="KW-0137">Centromere</keyword>
<gene>
    <name evidence="8" type="ORF">GDO86_009445</name>
</gene>
<dbReference type="OrthoDB" id="2543597at2759"/>
<dbReference type="EMBL" id="JAACNH010000004">
    <property type="protein sequence ID" value="KAG8444260.1"/>
    <property type="molecule type" value="Genomic_DNA"/>
</dbReference>
<sequence length="76" mass="8685">MKNTIPRTTIKAILKKHQPNMRREADLDLLVHLNCLLFVRKLMEEAQVKALENKSSVIKPEHIKAVAKTVLKKSKG</sequence>